<reference evidence="2 3" key="1">
    <citation type="submission" date="2014-04" db="EMBL/GenBank/DDBJ databases">
        <authorList>
            <consortium name="DOE Joint Genome Institute"/>
            <person name="Kuo A."/>
            <person name="Martino E."/>
            <person name="Perotto S."/>
            <person name="Kohler A."/>
            <person name="Nagy L.G."/>
            <person name="Floudas D."/>
            <person name="Copeland A."/>
            <person name="Barry K.W."/>
            <person name="Cichocki N."/>
            <person name="Veneault-Fourrey C."/>
            <person name="LaButti K."/>
            <person name="Lindquist E.A."/>
            <person name="Lipzen A."/>
            <person name="Lundell T."/>
            <person name="Morin E."/>
            <person name="Murat C."/>
            <person name="Sun H."/>
            <person name="Tunlid A."/>
            <person name="Henrissat B."/>
            <person name="Grigoriev I.V."/>
            <person name="Hibbett D.S."/>
            <person name="Martin F."/>
            <person name="Nordberg H.P."/>
            <person name="Cantor M.N."/>
            <person name="Hua S.X."/>
        </authorList>
    </citation>
    <scope>NUCLEOTIDE SEQUENCE [LARGE SCALE GENOMIC DNA]</scope>
    <source>
        <strain evidence="2 3">Zn</strain>
    </source>
</reference>
<proteinExistence type="predicted"/>
<dbReference type="InterPro" id="IPR010730">
    <property type="entry name" value="HET"/>
</dbReference>
<dbReference type="InterPro" id="IPR013785">
    <property type="entry name" value="Aldolase_TIM"/>
</dbReference>
<dbReference type="PANTHER" id="PTHR24148:SF64">
    <property type="entry name" value="HETEROKARYON INCOMPATIBILITY DOMAIN-CONTAINING PROTEIN"/>
    <property type="match status" value="1"/>
</dbReference>
<dbReference type="EMBL" id="KN832877">
    <property type="protein sequence ID" value="KIN00762.1"/>
    <property type="molecule type" value="Genomic_DNA"/>
</dbReference>
<dbReference type="HOGENOM" id="CLU_004184_7_2_1"/>
<dbReference type="Pfam" id="PF26639">
    <property type="entry name" value="Het-6_barrel"/>
    <property type="match status" value="1"/>
</dbReference>
<dbReference type="STRING" id="913774.A0A0C3HEL3"/>
<dbReference type="Proteomes" id="UP000054321">
    <property type="component" value="Unassembled WGS sequence"/>
</dbReference>
<organism evidence="2 3">
    <name type="scientific">Oidiodendron maius (strain Zn)</name>
    <dbReference type="NCBI Taxonomy" id="913774"/>
    <lineage>
        <taxon>Eukaryota</taxon>
        <taxon>Fungi</taxon>
        <taxon>Dikarya</taxon>
        <taxon>Ascomycota</taxon>
        <taxon>Pezizomycotina</taxon>
        <taxon>Leotiomycetes</taxon>
        <taxon>Leotiomycetes incertae sedis</taxon>
        <taxon>Myxotrichaceae</taxon>
        <taxon>Oidiodendron</taxon>
    </lineage>
</organism>
<protein>
    <recommendedName>
        <fullName evidence="1">Heterokaryon incompatibility domain-containing protein</fullName>
    </recommendedName>
</protein>
<dbReference type="PANTHER" id="PTHR24148">
    <property type="entry name" value="ANKYRIN REPEAT DOMAIN-CONTAINING PROTEIN 39 HOMOLOG-RELATED"/>
    <property type="match status" value="1"/>
</dbReference>
<dbReference type="InterPro" id="IPR052895">
    <property type="entry name" value="HetReg/Transcr_Mod"/>
</dbReference>
<accession>A0A0C3HEL3</accession>
<dbReference type="AlphaFoldDB" id="A0A0C3HEL3"/>
<dbReference type="Pfam" id="PF06985">
    <property type="entry name" value="HET"/>
    <property type="match status" value="1"/>
</dbReference>
<keyword evidence="3" id="KW-1185">Reference proteome</keyword>
<dbReference type="OrthoDB" id="3557394at2759"/>
<feature type="domain" description="Heterokaryon incompatibility" evidence="1">
    <location>
        <begin position="113"/>
        <end position="247"/>
    </location>
</feature>
<evidence type="ECO:0000313" key="2">
    <source>
        <dbReference type="EMBL" id="KIN00762.1"/>
    </source>
</evidence>
<evidence type="ECO:0000259" key="1">
    <source>
        <dbReference type="Pfam" id="PF06985"/>
    </source>
</evidence>
<reference evidence="3" key="2">
    <citation type="submission" date="2015-01" db="EMBL/GenBank/DDBJ databases">
        <title>Evolutionary Origins and Diversification of the Mycorrhizal Mutualists.</title>
        <authorList>
            <consortium name="DOE Joint Genome Institute"/>
            <consortium name="Mycorrhizal Genomics Consortium"/>
            <person name="Kohler A."/>
            <person name="Kuo A."/>
            <person name="Nagy L.G."/>
            <person name="Floudas D."/>
            <person name="Copeland A."/>
            <person name="Barry K.W."/>
            <person name="Cichocki N."/>
            <person name="Veneault-Fourrey C."/>
            <person name="LaButti K."/>
            <person name="Lindquist E.A."/>
            <person name="Lipzen A."/>
            <person name="Lundell T."/>
            <person name="Morin E."/>
            <person name="Murat C."/>
            <person name="Riley R."/>
            <person name="Ohm R."/>
            <person name="Sun H."/>
            <person name="Tunlid A."/>
            <person name="Henrissat B."/>
            <person name="Grigoriev I.V."/>
            <person name="Hibbett D.S."/>
            <person name="Martin F."/>
        </authorList>
    </citation>
    <scope>NUCLEOTIDE SEQUENCE [LARGE SCALE GENOMIC DNA]</scope>
    <source>
        <strain evidence="3">Zn</strain>
    </source>
</reference>
<sequence length="717" mass="81024">MPSKNHFRSNIQRKLRLRRRLFGSVGLRAYNLRPRLKSQRSAYSNVPNIRSAYDKFLKAASTTSDRGQQNVGCYCPLNQQKNEIRLLVLQPGVGWDPLHATLATCHLSRCPAFEALSYAWGNPEPIQPVFINGTRVMVTYNLDIALRNLRDAQSRRILWIDALCINQADVDERNRQVFLMSRIFSTAKHVLVWLGEARGRSDFAMDRLKDLAGGQEFAIREKELLRDLILTTLIDREWWGRLWIVQEAVLARSDPTIMCGSKWLPWDIFMSGCDKVKIDALYSSESRKNIYRLIQFNHLRQLRGDLSLELLIRLLPPSHLLTCTKDFHATDPRDKVYGCVGLLAEFRRKSIGLDYQKSVERVYYDMAKYLLESDSCSFFGRYSFSKTGRACPSWVPDFAAQDSLDPSNPLLFISRGSSRTYGRRCVSFQDDTNALTISGILFDTVETAIEVKGSQDCVFNQLPGLERLMEHAFNRKLSSDICYFSKLKKHNDILELFGGHHGDEPSLDMRHQYDVLAKGAKPPSSTNATASEYVQPLLLLINHILPGRFFFITRMGFVGIGVGRVRMDDRVTFLFGEDFPTILRPQGDSYSVIGAAHVPGIMDAVHPKEKYPEDKVNIAESGHDKSATKFSTTYLLSDPGVASTNSKSHVRIVETTGNSPELIIKKLKAAGIEVIHKAITKRHVKAAIRLSVDILSIDGFDALTLQASLTLHRTTGT</sequence>
<name>A0A0C3HEL3_OIDMZ</name>
<dbReference type="Gene3D" id="3.20.20.70">
    <property type="entry name" value="Aldolase class I"/>
    <property type="match status" value="1"/>
</dbReference>
<dbReference type="InParanoid" id="A0A0C3HEL3"/>
<gene>
    <name evidence="2" type="ORF">OIDMADRAFT_55331</name>
</gene>
<evidence type="ECO:0000313" key="3">
    <source>
        <dbReference type="Proteomes" id="UP000054321"/>
    </source>
</evidence>